<dbReference type="Pfam" id="PF00013">
    <property type="entry name" value="KH_1"/>
    <property type="match status" value="1"/>
</dbReference>
<evidence type="ECO:0000313" key="4">
    <source>
        <dbReference type="EMBL" id="GFH54699.1"/>
    </source>
</evidence>
<name>A0AAD3CZ93_9STRA</name>
<dbReference type="InterPro" id="IPR036612">
    <property type="entry name" value="KH_dom_type_1_sf"/>
</dbReference>
<dbReference type="SUPFAM" id="SSF54791">
    <property type="entry name" value="Eukaryotic type KH-domain (KH-domain type I)"/>
    <property type="match status" value="1"/>
</dbReference>
<sequence>MSYSTRGSGGGGGFGGFPYRSSHQQGNDHPNNNNNGGRGRRRNIRPQKGKAQQRRERGGPLIFSVRLDVLIDDYPLIIGKGGKTVEGISDRTKCLIDVPRRNNRRQVNAENNELNSVSRSDEREVENKGRVTIRSSCIEYLLNGCLEISLILSRDVEYYMYIHNKKWTKGTLKYQPYAMVDKGENLSELGCFGGLFMSVDSILEGDANENKMNLWIKHYRL</sequence>
<proteinExistence type="predicted"/>
<dbReference type="AlphaFoldDB" id="A0AAD3CZ93"/>
<evidence type="ECO:0000256" key="1">
    <source>
        <dbReference type="PROSITE-ProRule" id="PRU00117"/>
    </source>
</evidence>
<keyword evidence="5" id="KW-1185">Reference proteome</keyword>
<gene>
    <name evidence="4" type="ORF">CTEN210_11175</name>
</gene>
<dbReference type="Gene3D" id="3.30.1370.10">
    <property type="entry name" value="K Homology domain, type 1"/>
    <property type="match status" value="1"/>
</dbReference>
<feature type="domain" description="K Homology" evidence="3">
    <location>
        <begin position="66"/>
        <end position="107"/>
    </location>
</feature>
<feature type="region of interest" description="Disordered" evidence="2">
    <location>
        <begin position="1"/>
        <end position="57"/>
    </location>
</feature>
<reference evidence="4 5" key="1">
    <citation type="journal article" date="2021" name="Sci. Rep.">
        <title>The genome of the diatom Chaetoceros tenuissimus carries an ancient integrated fragment of an extant virus.</title>
        <authorList>
            <person name="Hongo Y."/>
            <person name="Kimura K."/>
            <person name="Takaki Y."/>
            <person name="Yoshida Y."/>
            <person name="Baba S."/>
            <person name="Kobayashi G."/>
            <person name="Nagasaki K."/>
            <person name="Hano T."/>
            <person name="Tomaru Y."/>
        </authorList>
    </citation>
    <scope>NUCLEOTIDE SEQUENCE [LARGE SCALE GENOMIC DNA]</scope>
    <source>
        <strain evidence="4 5">NIES-3715</strain>
    </source>
</reference>
<dbReference type="GO" id="GO:0003723">
    <property type="term" value="F:RNA binding"/>
    <property type="evidence" value="ECO:0007669"/>
    <property type="project" value="UniProtKB-UniRule"/>
</dbReference>
<evidence type="ECO:0000256" key="2">
    <source>
        <dbReference type="SAM" id="MobiDB-lite"/>
    </source>
</evidence>
<protein>
    <recommendedName>
        <fullName evidence="3">K Homology domain-containing protein</fullName>
    </recommendedName>
</protein>
<dbReference type="PROSITE" id="PS50084">
    <property type="entry name" value="KH_TYPE_1"/>
    <property type="match status" value="1"/>
</dbReference>
<feature type="compositionally biased region" description="Gly residues" evidence="2">
    <location>
        <begin position="7"/>
        <end position="16"/>
    </location>
</feature>
<organism evidence="4 5">
    <name type="scientific">Chaetoceros tenuissimus</name>
    <dbReference type="NCBI Taxonomy" id="426638"/>
    <lineage>
        <taxon>Eukaryota</taxon>
        <taxon>Sar</taxon>
        <taxon>Stramenopiles</taxon>
        <taxon>Ochrophyta</taxon>
        <taxon>Bacillariophyta</taxon>
        <taxon>Coscinodiscophyceae</taxon>
        <taxon>Chaetocerotophycidae</taxon>
        <taxon>Chaetocerotales</taxon>
        <taxon>Chaetocerotaceae</taxon>
        <taxon>Chaetoceros</taxon>
    </lineage>
</organism>
<keyword evidence="1" id="KW-0694">RNA-binding</keyword>
<dbReference type="Proteomes" id="UP001054902">
    <property type="component" value="Unassembled WGS sequence"/>
</dbReference>
<dbReference type="EMBL" id="BLLK01000047">
    <property type="protein sequence ID" value="GFH54699.1"/>
    <property type="molecule type" value="Genomic_DNA"/>
</dbReference>
<accession>A0AAD3CZ93</accession>
<feature type="compositionally biased region" description="Polar residues" evidence="2">
    <location>
        <begin position="21"/>
        <end position="30"/>
    </location>
</feature>
<dbReference type="InterPro" id="IPR004088">
    <property type="entry name" value="KH_dom_type_1"/>
</dbReference>
<evidence type="ECO:0000259" key="3">
    <source>
        <dbReference type="Pfam" id="PF00013"/>
    </source>
</evidence>
<comment type="caution">
    <text evidence="4">The sequence shown here is derived from an EMBL/GenBank/DDBJ whole genome shotgun (WGS) entry which is preliminary data.</text>
</comment>
<feature type="compositionally biased region" description="Basic residues" evidence="2">
    <location>
        <begin position="38"/>
        <end position="52"/>
    </location>
</feature>
<evidence type="ECO:0000313" key="5">
    <source>
        <dbReference type="Proteomes" id="UP001054902"/>
    </source>
</evidence>